<dbReference type="GO" id="GO:0008017">
    <property type="term" value="F:microtubule binding"/>
    <property type="evidence" value="ECO:0007669"/>
    <property type="project" value="TreeGrafter"/>
</dbReference>
<feature type="region of interest" description="Disordered" evidence="5">
    <location>
        <begin position="1312"/>
        <end position="1359"/>
    </location>
</feature>
<feature type="compositionally biased region" description="Low complexity" evidence="5">
    <location>
        <begin position="1214"/>
        <end position="1228"/>
    </location>
</feature>
<feature type="compositionally biased region" description="Pro residues" evidence="5">
    <location>
        <begin position="1558"/>
        <end position="1567"/>
    </location>
</feature>
<protein>
    <recommendedName>
        <fullName evidence="6">HOOK N-terminal domain-containing protein</fullName>
    </recommendedName>
</protein>
<feature type="compositionally biased region" description="Polar residues" evidence="5">
    <location>
        <begin position="1457"/>
        <end position="1472"/>
    </location>
</feature>
<accession>A0A8J2RY30</accession>
<feature type="domain" description="HOOK N-terminal" evidence="6">
    <location>
        <begin position="29"/>
        <end position="171"/>
    </location>
</feature>
<dbReference type="Gene3D" id="1.10.418.10">
    <property type="entry name" value="Calponin-like domain"/>
    <property type="match status" value="1"/>
</dbReference>
<dbReference type="InterPro" id="IPR043936">
    <property type="entry name" value="HOOK_N"/>
</dbReference>
<feature type="compositionally biased region" description="Polar residues" evidence="5">
    <location>
        <begin position="1312"/>
        <end position="1340"/>
    </location>
</feature>
<dbReference type="Gene3D" id="1.10.287.1490">
    <property type="match status" value="2"/>
</dbReference>
<evidence type="ECO:0000256" key="1">
    <source>
        <dbReference type="ARBA" id="ARBA00004496"/>
    </source>
</evidence>
<name>A0A8J2RY30_9CRUS</name>
<comment type="caution">
    <text evidence="7">The sequence shown here is derived from an EMBL/GenBank/DDBJ whole genome shotgun (WGS) entry which is preliminary data.</text>
</comment>
<dbReference type="OrthoDB" id="10254988at2759"/>
<sequence length="1650" mass="184470">MASGQEYPKKLEYSMSSANSMDQLMQGPLVAWVRTFKDEDDESRTELDYSQLIDGAFLDNVLSRIDPRTNGRAHIQPAEDVYTRIRNFDALVRAVKGFYEDVLGQLVLVRLPDPVTLGRDPDSETGLAGMQTLLLLVLGCAVQGPSKESVIEDIKRLPLATQHDIVNCIQQVADNPSCVWNKEWSEYESIESAWTDKEEEQQQREELFRILVQHLRRLVQERDDYAHQFTAIVLRELSNNGGNSIQRHNNASPQSGVVVELAEAKAKIRRWRQELEEKCEQVAELRDELDALKTQSVKIKQENMDLVQEARLSKALRDELDIVLERASKVDRLESELNRYKDKLNDIDYYKARLDELREDNRLLEETKVILEGQLESARQRAELVLDLEGELLKCKSQLTNLLVEKEADKERLKKLAEENAHWQLCTKNCLSESASLTAELESLRAHQAFSYTSKDQFNNLGEQMSSVDLLGKARRLEMENQRLTNLLSSNNAKESGLRGDNSEKILQLEGECTRLKLRLADLEEERRTKENHMTEMMAAVTLRTAEVDRQNQDLQRNHQEQKNLMENLKVERCKIEDLELQVSSLSAENQKLQRSADLFQRRVDSVQNESRDLESENAKLHKTVESLRHSLRRLNDLEKENTDLESENHRLDRESKGLHKEIVRLKQAIEVKDASLDEFCSKLSTAEREWKRLSKEVSTLQTQGSKLRELERDNKELQQSSIVEHKTLAAIREELVQEKIRCQQLQCQLDTNTRTIELNRVECDNLKSTNEELTQRCATVAATSAELTALKLEASGTQQQETLPPTLELGREVLAVKDRLVELERQNAVLLAEKDNLTAQICSQKERVNESGSQLAILSQKLATLQVENSTLASQLDSTTTQNSGFQAALTAVESEREKLAAQLQSSDTRLERVSRDQQELQTLHEQLQSEYDALVAEREQLKICQRESKSELRTLHDQLATSNQAEQEWQRSRIELQEELDKSRAETRSLTNLRAEHSRLKDDFRSLFVANEKLKSEYKSLQNDYKGLRGDHNTLKLKHTQLQGEASESRHQVTNLDVELSKLNNRCDVLQQWNTTLEEDKRNLVNQVSVLLTQYHELLSQTLEEKDHFHEETKNFSDKLNHLKRQKEILEDKIMEQYRRMENSPNLGGGSPYKKNAKSSIGALFVRKMRRASSELISRVPRSRSRNRVGDGLPSGDRESPDQQDGQVDTFSLESGSHSGSNSGCGSLDGGSGGEDMTPTSLLESISATSTGLHSGGGGTSWNERDRNRQSMPIIHYQHSELENSVSSATGSVRHSVSSDGVCNGSLANASNNQINGNPSIQSSPLSVNGNSAATESDGSTHNSSAATNTSQTKTSLSGSLISAAPLMMMTPCSSPLSQTLPRLDGIVAGFQGNSTPISGNSPIPVGALQRFTQSSRSLALLERAGSRQPLCLSEVEPSLVLSESPNSLALPPVSRSSPLLTPRNISPAGSDSIPMVSGGITSNSNKNNNNNNHNHNHSSSSIRSGVAAALVQTSTTGTSPTPLETSTPNSKLFPHLTSTTRINVNISTAAITPLIPSPSSPLLPGPLERRGSLRLPPRPSPRLSCVETPPLLPARLANQERPALPPRSYTNNPIQTVEEKPTEDPNVNGSTTAAGSASSIWYEYGCV</sequence>
<evidence type="ECO:0000313" key="7">
    <source>
        <dbReference type="EMBL" id="CAH0105384.1"/>
    </source>
</evidence>
<feature type="coiled-coil region" evidence="4">
    <location>
        <begin position="1115"/>
        <end position="1142"/>
    </location>
</feature>
<dbReference type="GO" id="GO:0030705">
    <property type="term" value="P:cytoskeleton-dependent intracellular transport"/>
    <property type="evidence" value="ECO:0007669"/>
    <property type="project" value="InterPro"/>
</dbReference>
<dbReference type="GO" id="GO:0051959">
    <property type="term" value="F:dynein light intermediate chain binding"/>
    <property type="evidence" value="ECO:0007669"/>
    <property type="project" value="TreeGrafter"/>
</dbReference>
<keyword evidence="3 4" id="KW-0175">Coiled coil</keyword>
<evidence type="ECO:0000259" key="6">
    <source>
        <dbReference type="Pfam" id="PF19047"/>
    </source>
</evidence>
<dbReference type="EMBL" id="CAKKLH010000181">
    <property type="protein sequence ID" value="CAH0105384.1"/>
    <property type="molecule type" value="Genomic_DNA"/>
</dbReference>
<dbReference type="Proteomes" id="UP000789390">
    <property type="component" value="Unassembled WGS sequence"/>
</dbReference>
<evidence type="ECO:0000256" key="2">
    <source>
        <dbReference type="ARBA" id="ARBA00022490"/>
    </source>
</evidence>
<dbReference type="PANTHER" id="PTHR18947:SF28">
    <property type="entry name" value="GIRDIN, ISOFORM A"/>
    <property type="match status" value="1"/>
</dbReference>
<dbReference type="CDD" id="cd22223">
    <property type="entry name" value="HkD_HkRP"/>
    <property type="match status" value="1"/>
</dbReference>
<dbReference type="GO" id="GO:0005737">
    <property type="term" value="C:cytoplasm"/>
    <property type="evidence" value="ECO:0007669"/>
    <property type="project" value="UniProtKB-SubCell"/>
</dbReference>
<evidence type="ECO:0000256" key="4">
    <source>
        <dbReference type="SAM" id="Coils"/>
    </source>
</evidence>
<feature type="region of interest" description="Disordered" evidence="5">
    <location>
        <begin position="1177"/>
        <end position="1242"/>
    </location>
</feature>
<feature type="coiled-coil region" evidence="4">
    <location>
        <begin position="814"/>
        <end position="841"/>
    </location>
</feature>
<organism evidence="7 8">
    <name type="scientific">Daphnia galeata</name>
    <dbReference type="NCBI Taxonomy" id="27404"/>
    <lineage>
        <taxon>Eukaryota</taxon>
        <taxon>Metazoa</taxon>
        <taxon>Ecdysozoa</taxon>
        <taxon>Arthropoda</taxon>
        <taxon>Crustacea</taxon>
        <taxon>Branchiopoda</taxon>
        <taxon>Diplostraca</taxon>
        <taxon>Cladocera</taxon>
        <taxon>Anomopoda</taxon>
        <taxon>Daphniidae</taxon>
        <taxon>Daphnia</taxon>
    </lineage>
</organism>
<dbReference type="InterPro" id="IPR036872">
    <property type="entry name" value="CH_dom_sf"/>
</dbReference>
<dbReference type="GO" id="GO:0031122">
    <property type="term" value="P:cytoplasmic microtubule organization"/>
    <property type="evidence" value="ECO:0007669"/>
    <property type="project" value="TreeGrafter"/>
</dbReference>
<feature type="region of interest" description="Disordered" evidence="5">
    <location>
        <begin position="1557"/>
        <end position="1636"/>
    </location>
</feature>
<keyword evidence="8" id="KW-1185">Reference proteome</keyword>
<gene>
    <name evidence="7" type="ORF">DGAL_LOCUS8404</name>
</gene>
<evidence type="ECO:0000256" key="5">
    <source>
        <dbReference type="SAM" id="MobiDB-lite"/>
    </source>
</evidence>
<keyword evidence="2" id="KW-0963">Cytoplasm</keyword>
<dbReference type="GO" id="GO:0005813">
    <property type="term" value="C:centrosome"/>
    <property type="evidence" value="ECO:0007669"/>
    <property type="project" value="TreeGrafter"/>
</dbReference>
<evidence type="ECO:0000256" key="3">
    <source>
        <dbReference type="ARBA" id="ARBA00023054"/>
    </source>
</evidence>
<feature type="compositionally biased region" description="Polar residues" evidence="5">
    <location>
        <begin position="1514"/>
        <end position="1537"/>
    </location>
</feature>
<reference evidence="7" key="1">
    <citation type="submission" date="2021-11" db="EMBL/GenBank/DDBJ databases">
        <authorList>
            <person name="Schell T."/>
        </authorList>
    </citation>
    <scope>NUCLEOTIDE SEQUENCE</scope>
    <source>
        <strain evidence="7">M5</strain>
    </source>
</reference>
<evidence type="ECO:0000313" key="8">
    <source>
        <dbReference type="Proteomes" id="UP000789390"/>
    </source>
</evidence>
<dbReference type="Pfam" id="PF19047">
    <property type="entry name" value="HOOK_N"/>
    <property type="match status" value="1"/>
</dbReference>
<comment type="subcellular location">
    <subcellularLocation>
        <location evidence="1">Cytoplasm</location>
    </subcellularLocation>
</comment>
<proteinExistence type="predicted"/>
<dbReference type="PANTHER" id="PTHR18947">
    <property type="entry name" value="HOOK PROTEINS"/>
    <property type="match status" value="1"/>
</dbReference>
<feature type="coiled-coil region" evidence="4">
    <location>
        <begin position="261"/>
        <end position="419"/>
    </location>
</feature>
<dbReference type="SUPFAM" id="SSF116907">
    <property type="entry name" value="Hook domain"/>
    <property type="match status" value="1"/>
</dbReference>
<feature type="coiled-coil region" evidence="4">
    <location>
        <begin position="912"/>
        <end position="1033"/>
    </location>
</feature>
<feature type="coiled-coil region" evidence="4">
    <location>
        <begin position="474"/>
        <end position="777"/>
    </location>
</feature>
<feature type="compositionally biased region" description="Low complexity" evidence="5">
    <location>
        <begin position="1342"/>
        <end position="1358"/>
    </location>
</feature>
<feature type="region of interest" description="Disordered" evidence="5">
    <location>
        <begin position="1446"/>
        <end position="1537"/>
    </location>
</feature>
<feature type="compositionally biased region" description="Low complexity" evidence="5">
    <location>
        <begin position="1485"/>
        <end position="1504"/>
    </location>
</feature>